<reference evidence="1 2" key="1">
    <citation type="submission" date="2023-07" db="EMBL/GenBank/DDBJ databases">
        <title>Genomic Encyclopedia of Type Strains, Phase IV (KMG-IV): sequencing the most valuable type-strain genomes for metagenomic binning, comparative biology and taxonomic classification.</title>
        <authorList>
            <person name="Goeker M."/>
        </authorList>
    </citation>
    <scope>NUCLEOTIDE SEQUENCE [LARGE SCALE GENOMIC DNA]</scope>
    <source>
        <strain evidence="1 2">DSM 4006</strain>
    </source>
</reference>
<dbReference type="EMBL" id="JAUSTP010000006">
    <property type="protein sequence ID" value="MDQ0189306.1"/>
    <property type="molecule type" value="Genomic_DNA"/>
</dbReference>
<dbReference type="Pfam" id="PF14398">
    <property type="entry name" value="ATPgrasp_YheCD"/>
    <property type="match status" value="1"/>
</dbReference>
<gene>
    <name evidence="1" type="ORF">J2S03_001126</name>
</gene>
<accession>A0ABT9XG82</accession>
<dbReference type="SUPFAM" id="SSF56059">
    <property type="entry name" value="Glutathione synthetase ATP-binding domain-like"/>
    <property type="match status" value="1"/>
</dbReference>
<keyword evidence="2" id="KW-1185">Reference proteome</keyword>
<sequence length="431" mass="48424">MSDAMNGELVWYRKNGELRMAVRAGAAFTRKFAQHPQASGVRVANVEVPWVPRDVRQFVYRHPIQIARQEDAWVGGPVFAILAGSGNKIFHGNRGEYRDLLREGRRARTFVYVLPAASVNPADDLWRGYVRVGTGAWMGLPCPRPEAVYNRIPTRNLERTPTAERARALLNVLAIPMFNPSYFNKAEIYQVVANAPVRRFLPETAGLSKLGLYNMIQVHRSVYLKPSGGSVGHGIMLVSQDPEGYRLSVMKSSSCRSFIASNYETLWKAVGQHKLPGRYVLQAAKPLITWQDRPCDFRVLLQKHDGEWQVVGVGVRVAGDGAITTHVPNGGHIAAADAVIDKWFGKGGDRVRRRLEETVLEMARVIDRHYTALLGEMSMDMGIDPQGNIWFFEANSKPMKFDEPEIHKRSLQGVLEHLNEIRARHAVQPEL</sequence>
<evidence type="ECO:0008006" key="3">
    <source>
        <dbReference type="Google" id="ProtNLM"/>
    </source>
</evidence>
<evidence type="ECO:0000313" key="2">
    <source>
        <dbReference type="Proteomes" id="UP001232973"/>
    </source>
</evidence>
<proteinExistence type="predicted"/>
<name>A0ABT9XG82_9BACL</name>
<dbReference type="Proteomes" id="UP001232973">
    <property type="component" value="Unassembled WGS sequence"/>
</dbReference>
<evidence type="ECO:0000313" key="1">
    <source>
        <dbReference type="EMBL" id="MDQ0189306.1"/>
    </source>
</evidence>
<dbReference type="InterPro" id="IPR026838">
    <property type="entry name" value="YheC/D"/>
</dbReference>
<protein>
    <recommendedName>
        <fullName evidence="3">YheC/D like ATP-grasp</fullName>
    </recommendedName>
</protein>
<comment type="caution">
    <text evidence="1">The sequence shown here is derived from an EMBL/GenBank/DDBJ whole genome shotgun (WGS) entry which is preliminary data.</text>
</comment>
<dbReference type="RefSeq" id="WP_274456054.1">
    <property type="nucleotide sequence ID" value="NZ_CP067097.1"/>
</dbReference>
<organism evidence="1 2">
    <name type="scientific">Alicyclobacillus cycloheptanicus</name>
    <dbReference type="NCBI Taxonomy" id="1457"/>
    <lineage>
        <taxon>Bacteria</taxon>
        <taxon>Bacillati</taxon>
        <taxon>Bacillota</taxon>
        <taxon>Bacilli</taxon>
        <taxon>Bacillales</taxon>
        <taxon>Alicyclobacillaceae</taxon>
        <taxon>Alicyclobacillus</taxon>
    </lineage>
</organism>